<comment type="caution">
    <text evidence="1">The sequence shown here is derived from an EMBL/GenBank/DDBJ whole genome shotgun (WGS) entry which is preliminary data.</text>
</comment>
<dbReference type="Pfam" id="PF04077">
    <property type="entry name" value="DsrH"/>
    <property type="match status" value="1"/>
</dbReference>
<keyword evidence="2" id="KW-1185">Reference proteome</keyword>
<dbReference type="AlphaFoldDB" id="A0A420WYK1"/>
<dbReference type="OrthoDB" id="9795117at2"/>
<reference evidence="1 2" key="1">
    <citation type="submission" date="2018-10" db="EMBL/GenBank/DDBJ databases">
        <title>Genomic Encyclopedia of Type Strains, Phase IV (KMG-IV): sequencing the most valuable type-strain genomes for metagenomic binning, comparative biology and taxonomic classification.</title>
        <authorList>
            <person name="Goeker M."/>
        </authorList>
    </citation>
    <scope>NUCLEOTIDE SEQUENCE [LARGE SCALE GENOMIC DNA]</scope>
    <source>
        <strain evidence="1 2">DSM 23229</strain>
    </source>
</reference>
<dbReference type="GO" id="GO:1990228">
    <property type="term" value="C:sulfurtransferase complex"/>
    <property type="evidence" value="ECO:0007669"/>
    <property type="project" value="TreeGrafter"/>
</dbReference>
<accession>A0A420WYK1</accession>
<dbReference type="PANTHER" id="PTHR37526">
    <property type="entry name" value="PROTEIN TUSB"/>
    <property type="match status" value="1"/>
</dbReference>
<dbReference type="InterPro" id="IPR007215">
    <property type="entry name" value="Sulphur_relay_TusB/DsrH"/>
</dbReference>
<organism evidence="1 2">
    <name type="scientific">Kushneria sinocarnis</name>
    <dbReference type="NCBI Taxonomy" id="595502"/>
    <lineage>
        <taxon>Bacteria</taxon>
        <taxon>Pseudomonadati</taxon>
        <taxon>Pseudomonadota</taxon>
        <taxon>Gammaproteobacteria</taxon>
        <taxon>Oceanospirillales</taxon>
        <taxon>Halomonadaceae</taxon>
        <taxon>Kushneria</taxon>
    </lineage>
</organism>
<evidence type="ECO:0000313" key="2">
    <source>
        <dbReference type="Proteomes" id="UP000281975"/>
    </source>
</evidence>
<protein>
    <submittedName>
        <fullName evidence="1">Sulfur relay protein TusB/DsrH</fullName>
    </submittedName>
</protein>
<dbReference type="InterPro" id="IPR027396">
    <property type="entry name" value="DsrEFH-like"/>
</dbReference>
<dbReference type="Proteomes" id="UP000281975">
    <property type="component" value="Unassembled WGS sequence"/>
</dbReference>
<dbReference type="NCBIfam" id="TIGR03011">
    <property type="entry name" value="sulf_tusB_dsrH"/>
    <property type="match status" value="1"/>
</dbReference>
<dbReference type="SUPFAM" id="SSF75169">
    <property type="entry name" value="DsrEFH-like"/>
    <property type="match status" value="1"/>
</dbReference>
<evidence type="ECO:0000313" key="1">
    <source>
        <dbReference type="EMBL" id="RKR06225.1"/>
    </source>
</evidence>
<proteinExistence type="predicted"/>
<dbReference type="EMBL" id="RBIN01000003">
    <property type="protein sequence ID" value="RKR06225.1"/>
    <property type="molecule type" value="Genomic_DNA"/>
</dbReference>
<dbReference type="RefSeq" id="WP_121172152.1">
    <property type="nucleotide sequence ID" value="NZ_RBIN01000003.1"/>
</dbReference>
<dbReference type="GO" id="GO:0002143">
    <property type="term" value="P:tRNA wobble position uridine thiolation"/>
    <property type="evidence" value="ECO:0007669"/>
    <property type="project" value="InterPro"/>
</dbReference>
<name>A0A420WYK1_9GAMM</name>
<dbReference type="PANTHER" id="PTHR37526:SF1">
    <property type="entry name" value="PROTEIN TUSB"/>
    <property type="match status" value="1"/>
</dbReference>
<sequence length="106" mass="12015">MTEQHAPSAEASLHLLNRATHGHRVWEDMMSALGAHDQVLLIEDGVTSLAHPPERLIALGERLHVLEEDLRARGLHLLEIAQDVQRVDMKGFVALTERCRHIISWF</sequence>
<dbReference type="Gene3D" id="3.40.1260.10">
    <property type="entry name" value="DsrEFH-like"/>
    <property type="match status" value="1"/>
</dbReference>
<gene>
    <name evidence="1" type="ORF">C7446_1162</name>
</gene>